<sequence>MGDTGAGVLHPAADHPCRGRRRRRGGLRAPRCACAGRGGEHPADHRRLPVGGQGRRTDLVVNPPGEDELAKSVILTGPRQFEIVRERVGPPDRTSVLLRVTRTGICSGDLDRWRLGAPPVPVRLGHEVEGVVCALGEDAPRDLLGRRVTAWVPGGGYAQYVSAESEHVVPLVPGVDGVLVEPLACCLNAWSCLPAAGGETAVVVGAGFMGELMTRLLDMSWFTQVVQVGRGPSERRHPAGARTGTGTVGEESAREVVGQATGGRGADVVVELTGTQSGLDLAGSLVRREGTLVIGGYHQDGRRSVDLGGWNYEAIRIVNGHFRDPKRVLAAMRWAAKLLAHSSVGHGDLFTHCLSLDDMNAGFEKLGGLRGNYRKGVLAVRDEPADPLP</sequence>
<name>A0A428WP52_AMYBA</name>
<dbReference type="Gene3D" id="3.40.50.720">
    <property type="entry name" value="NAD(P)-binding Rossmann-like Domain"/>
    <property type="match status" value="1"/>
</dbReference>
<proteinExistence type="predicted"/>
<keyword evidence="2" id="KW-0560">Oxidoreductase</keyword>
<evidence type="ECO:0000259" key="4">
    <source>
        <dbReference type="Pfam" id="PF08240"/>
    </source>
</evidence>
<comment type="caution">
    <text evidence="5">The sequence shown here is derived from an EMBL/GenBank/DDBJ whole genome shotgun (WGS) entry which is preliminary data.</text>
</comment>
<dbReference type="PANTHER" id="PTHR43401:SF2">
    <property type="entry name" value="L-THREONINE 3-DEHYDROGENASE"/>
    <property type="match status" value="1"/>
</dbReference>
<evidence type="ECO:0000313" key="5">
    <source>
        <dbReference type="EMBL" id="RSM44852.1"/>
    </source>
</evidence>
<dbReference type="Gene3D" id="3.90.180.10">
    <property type="entry name" value="Medium-chain alcohol dehydrogenases, catalytic domain"/>
    <property type="match status" value="2"/>
</dbReference>
<dbReference type="EMBL" id="QHHU01000018">
    <property type="protein sequence ID" value="RSM44852.1"/>
    <property type="molecule type" value="Genomic_DNA"/>
</dbReference>
<feature type="region of interest" description="Disordered" evidence="3">
    <location>
        <begin position="232"/>
        <end position="251"/>
    </location>
</feature>
<reference evidence="5 6" key="1">
    <citation type="submission" date="2018-05" db="EMBL/GenBank/DDBJ databases">
        <title>Evolution of GPA BGCs.</title>
        <authorList>
            <person name="Waglechner N."/>
            <person name="Wright G.D."/>
        </authorList>
    </citation>
    <scope>NUCLEOTIDE SEQUENCE [LARGE SCALE GENOMIC DNA]</scope>
    <source>
        <strain evidence="5 6">DSM 5908</strain>
    </source>
</reference>
<feature type="domain" description="Alcohol dehydrogenase-like N-terminal" evidence="4">
    <location>
        <begin position="94"/>
        <end position="171"/>
    </location>
</feature>
<evidence type="ECO:0000313" key="6">
    <source>
        <dbReference type="Proteomes" id="UP000286716"/>
    </source>
</evidence>
<keyword evidence="6" id="KW-1185">Reference proteome</keyword>
<dbReference type="PANTHER" id="PTHR43401">
    <property type="entry name" value="L-THREONINE 3-DEHYDROGENASE"/>
    <property type="match status" value="1"/>
</dbReference>
<evidence type="ECO:0000256" key="1">
    <source>
        <dbReference type="ARBA" id="ARBA00001947"/>
    </source>
</evidence>
<dbReference type="AlphaFoldDB" id="A0A428WP52"/>
<accession>A0A428WP52</accession>
<evidence type="ECO:0000256" key="3">
    <source>
        <dbReference type="SAM" id="MobiDB-lite"/>
    </source>
</evidence>
<evidence type="ECO:0000256" key="2">
    <source>
        <dbReference type="ARBA" id="ARBA00023002"/>
    </source>
</evidence>
<dbReference type="SUPFAM" id="SSF50129">
    <property type="entry name" value="GroES-like"/>
    <property type="match status" value="1"/>
</dbReference>
<protein>
    <recommendedName>
        <fullName evidence="4">Alcohol dehydrogenase-like N-terminal domain-containing protein</fullName>
    </recommendedName>
</protein>
<gene>
    <name evidence="5" type="ORF">DMA12_15015</name>
</gene>
<comment type="cofactor">
    <cofactor evidence="1">
        <name>Zn(2+)</name>
        <dbReference type="ChEBI" id="CHEBI:29105"/>
    </cofactor>
</comment>
<dbReference type="Pfam" id="PF08240">
    <property type="entry name" value="ADH_N"/>
    <property type="match status" value="1"/>
</dbReference>
<organism evidence="5 6">
    <name type="scientific">Amycolatopsis balhimycina DSM 5908</name>
    <dbReference type="NCBI Taxonomy" id="1081091"/>
    <lineage>
        <taxon>Bacteria</taxon>
        <taxon>Bacillati</taxon>
        <taxon>Actinomycetota</taxon>
        <taxon>Actinomycetes</taxon>
        <taxon>Pseudonocardiales</taxon>
        <taxon>Pseudonocardiaceae</taxon>
        <taxon>Amycolatopsis</taxon>
    </lineage>
</organism>
<dbReference type="InterPro" id="IPR050129">
    <property type="entry name" value="Zn_alcohol_dh"/>
</dbReference>
<feature type="compositionally biased region" description="Basic and acidic residues" evidence="3">
    <location>
        <begin position="38"/>
        <end position="47"/>
    </location>
</feature>
<feature type="region of interest" description="Disordered" evidence="3">
    <location>
        <begin position="1"/>
        <end position="56"/>
    </location>
</feature>
<dbReference type="InterPro" id="IPR013154">
    <property type="entry name" value="ADH-like_N"/>
</dbReference>
<dbReference type="InterPro" id="IPR011032">
    <property type="entry name" value="GroES-like_sf"/>
</dbReference>
<dbReference type="OrthoDB" id="241504at2"/>
<dbReference type="Proteomes" id="UP000286716">
    <property type="component" value="Unassembled WGS sequence"/>
</dbReference>
<dbReference type="SUPFAM" id="SSF51735">
    <property type="entry name" value="NAD(P)-binding Rossmann-fold domains"/>
    <property type="match status" value="1"/>
</dbReference>
<dbReference type="InterPro" id="IPR036291">
    <property type="entry name" value="NAD(P)-bd_dom_sf"/>
</dbReference>
<dbReference type="GO" id="GO:0016491">
    <property type="term" value="F:oxidoreductase activity"/>
    <property type="evidence" value="ECO:0007669"/>
    <property type="project" value="UniProtKB-KW"/>
</dbReference>